<dbReference type="EMBL" id="CAJPEV010004764">
    <property type="protein sequence ID" value="CAG0902274.1"/>
    <property type="molecule type" value="Genomic_DNA"/>
</dbReference>
<sequence length="500" mass="55492">MNDILDGADTLVRVKAQVMRRDESSGGWVPVAGGGISNIYVCKKLCEEDAGYNYLILGYLSQKEILHCTIQKDFVYYKVIPTFHHWQTGDQRYGLTFITATDGRLFDRGIRMAVDEMLEDMYNDDPVHPSDMGEDDVFMALDLPVENGGNNSEGVPTPKRGPAGIDDCEQDQTGAGGDSAVTGEEDQVQRHAYPPPVPPPSAHIHTHTRPLTSKKAQEHLTQCTHPHSVCKHQIQHRHFAHHVHGTSAGHFYAESDPGHACEHVEVLPSSFSDSLIPPPSSSPQGYSYVHFSKEQPPIHEYSYPVVYSVQNKNKLKEKELKEKRKIQNKTRNKEVCEMDRLWNFAAGDASPGVVTDHRLPSLYDLPLLAGKGAKDKSDTLVSGARFRCKHCQMFFSPERNWRGGCRYAPDPVQQAVDTVSCIWCASAVEYHCVSDDEGDLDSEPCHCFGGGGSSAQGMRRCFLLTLLSLVVPCLCFYWPLRGCHRLGVQCGICGGRHAPS</sequence>
<dbReference type="AlphaFoldDB" id="A0A7R9AEE3"/>
<dbReference type="Pfam" id="PF00568">
    <property type="entry name" value="WH1"/>
    <property type="match status" value="1"/>
</dbReference>
<dbReference type="InterPro" id="IPR041937">
    <property type="entry name" value="SPRE_EVH1"/>
</dbReference>
<protein>
    <recommendedName>
        <fullName evidence="2">WH1 domain-containing protein</fullName>
    </recommendedName>
</protein>
<dbReference type="SMART" id="SM00461">
    <property type="entry name" value="WH1"/>
    <property type="match status" value="1"/>
</dbReference>
<dbReference type="PROSITE" id="PS51227">
    <property type="entry name" value="SPR"/>
    <property type="match status" value="1"/>
</dbReference>
<evidence type="ECO:0000313" key="4">
    <source>
        <dbReference type="Proteomes" id="UP000677054"/>
    </source>
</evidence>
<gene>
    <name evidence="3" type="ORF">DSTB1V02_LOCUS12479</name>
</gene>
<dbReference type="GO" id="GO:0043409">
    <property type="term" value="P:negative regulation of MAPK cascade"/>
    <property type="evidence" value="ECO:0007669"/>
    <property type="project" value="TreeGrafter"/>
</dbReference>
<dbReference type="PROSITE" id="PS50229">
    <property type="entry name" value="WH1"/>
    <property type="match status" value="1"/>
</dbReference>
<dbReference type="CDD" id="cd10574">
    <property type="entry name" value="EVH1_SPRED-like"/>
    <property type="match status" value="1"/>
</dbReference>
<dbReference type="InterPro" id="IPR007875">
    <property type="entry name" value="Sprouty"/>
</dbReference>
<dbReference type="Pfam" id="PF05210">
    <property type="entry name" value="Sprouty"/>
    <property type="match status" value="1"/>
</dbReference>
<reference evidence="3" key="1">
    <citation type="submission" date="2020-11" db="EMBL/GenBank/DDBJ databases">
        <authorList>
            <person name="Tran Van P."/>
        </authorList>
    </citation>
    <scope>NUCLEOTIDE SEQUENCE</scope>
</reference>
<dbReference type="GO" id="GO:0019901">
    <property type="term" value="F:protein kinase binding"/>
    <property type="evidence" value="ECO:0007669"/>
    <property type="project" value="TreeGrafter"/>
</dbReference>
<organism evidence="3">
    <name type="scientific">Darwinula stevensoni</name>
    <dbReference type="NCBI Taxonomy" id="69355"/>
    <lineage>
        <taxon>Eukaryota</taxon>
        <taxon>Metazoa</taxon>
        <taxon>Ecdysozoa</taxon>
        <taxon>Arthropoda</taxon>
        <taxon>Crustacea</taxon>
        <taxon>Oligostraca</taxon>
        <taxon>Ostracoda</taxon>
        <taxon>Podocopa</taxon>
        <taxon>Podocopida</taxon>
        <taxon>Darwinulocopina</taxon>
        <taxon>Darwinuloidea</taxon>
        <taxon>Darwinulidae</taxon>
        <taxon>Darwinula</taxon>
    </lineage>
</organism>
<feature type="region of interest" description="Disordered" evidence="1">
    <location>
        <begin position="145"/>
        <end position="191"/>
    </location>
</feature>
<dbReference type="InterPro" id="IPR011993">
    <property type="entry name" value="PH-like_dom_sf"/>
</dbReference>
<accession>A0A7R9AEE3</accession>
<dbReference type="Gene3D" id="2.30.29.30">
    <property type="entry name" value="Pleckstrin-homology domain (PH domain)/Phosphotyrosine-binding domain (PTB)"/>
    <property type="match status" value="1"/>
</dbReference>
<evidence type="ECO:0000313" key="3">
    <source>
        <dbReference type="EMBL" id="CAD7252724.1"/>
    </source>
</evidence>
<keyword evidence="4" id="KW-1185">Reference proteome</keyword>
<dbReference type="InterPro" id="IPR000697">
    <property type="entry name" value="WH1/EVH1_dom"/>
</dbReference>
<dbReference type="Proteomes" id="UP000677054">
    <property type="component" value="Unassembled WGS sequence"/>
</dbReference>
<proteinExistence type="predicted"/>
<evidence type="ECO:0000259" key="2">
    <source>
        <dbReference type="PROSITE" id="PS50229"/>
    </source>
</evidence>
<dbReference type="SUPFAM" id="SSF50729">
    <property type="entry name" value="PH domain-like"/>
    <property type="match status" value="1"/>
</dbReference>
<dbReference type="PANTHER" id="PTHR11202">
    <property type="entry name" value="SPROUTY-RELATED, EVH1 DOMAIN-CONTAINING PROTEIN FAMILY MEMBER"/>
    <property type="match status" value="1"/>
</dbReference>
<dbReference type="GO" id="GO:0016020">
    <property type="term" value="C:membrane"/>
    <property type="evidence" value="ECO:0007669"/>
    <property type="project" value="InterPro"/>
</dbReference>
<dbReference type="PANTHER" id="PTHR11202:SF3">
    <property type="entry name" value="SPROUTY-RELATED PROTEIN WITH EVH-1 DOMAIN, ISOFORM C"/>
    <property type="match status" value="1"/>
</dbReference>
<evidence type="ECO:0000256" key="1">
    <source>
        <dbReference type="SAM" id="MobiDB-lite"/>
    </source>
</evidence>
<dbReference type="EMBL" id="LR904281">
    <property type="protein sequence ID" value="CAD7252724.1"/>
    <property type="molecule type" value="Genomic_DNA"/>
</dbReference>
<feature type="domain" description="WH1" evidence="2">
    <location>
        <begin position="1"/>
        <end position="117"/>
    </location>
</feature>
<dbReference type="OrthoDB" id="5786858at2759"/>
<name>A0A7R9AEE3_9CRUS</name>